<keyword evidence="3" id="KW-0614">Plasmid</keyword>
<sequence length="543" mass="62574">MKIDKILIKNYKLFKDQVIKVNVGYNIFVGNNDSGKSTLLEILQIVISGKMNNYPFERQLKASYFNYQVRQNFILQLQNPESTIEELPSIVLEVYFKDVGSNSEYKGRNNYLGEDCPGINMSVKFNPIYSKAFVDMLKAGEIYDIPVEFYDVTWNDFSGNPIIFRTLPFKVSVMDTTKKDYSNSINKFISSNIAENLTSEEQVSLARTYRKIKHEFNSNESVASLNNRIRNSVRLDDKEIRLSMREEVLDAWKNEVSVDVEHTPFEDIGFGSQNLIKMELVMKENSQKSNFILFEEPENNLSFSNMSKLISRISSDDSKQVFISTHSSFVANKIGLKNIILLHQGQVRLLNDVNAETMDFFVKLPGYNTLRFLLAKKIILVEGPTDELIVQRAYFDKYGKLPIEDATDVITVDSLAFKRYCDLALLIKKPLNIITDNDNDIDKNIIEKYKDYIGNNDGLIKAYYEENEDLHTLEPSILAMNLSDSETFSRFKNALSKNGSMQNKSENEILSFMLSNKVEWGLRVFNSKECIKYPEYIEKAIKK</sequence>
<reference evidence="3 4" key="1">
    <citation type="submission" date="2017-02" db="EMBL/GenBank/DDBJ databases">
        <title>The complete genomic sequence of a novel cold adapted crude oil-degrading bacterium Planococcus qaidamina Y42.</title>
        <authorList>
            <person name="Yang R."/>
        </authorList>
    </citation>
    <scope>NUCLEOTIDE SEQUENCE [LARGE SCALE GENOMIC DNA]</scope>
    <source>
        <strain evidence="3 4">Y42</strain>
        <plasmid evidence="3 4">unnamed2</plasmid>
    </source>
</reference>
<dbReference type="AlphaFoldDB" id="A0A1Q2L506"/>
<evidence type="ECO:0000259" key="1">
    <source>
        <dbReference type="Pfam" id="PF13175"/>
    </source>
</evidence>
<evidence type="ECO:0000259" key="2">
    <source>
        <dbReference type="Pfam" id="PF20469"/>
    </source>
</evidence>
<proteinExistence type="predicted"/>
<feature type="domain" description="Endonuclease GajA/Old nuclease/RecF-like AAA" evidence="1">
    <location>
        <begin position="1"/>
        <end position="331"/>
    </location>
</feature>
<dbReference type="EMBL" id="CP019642">
    <property type="protein sequence ID" value="AQQ55530.1"/>
    <property type="molecule type" value="Genomic_DNA"/>
</dbReference>
<dbReference type="OrthoDB" id="308933at2"/>
<keyword evidence="4" id="KW-1185">Reference proteome</keyword>
<gene>
    <name evidence="3" type="ORF">B0X71_20355</name>
</gene>
<evidence type="ECO:0000313" key="4">
    <source>
        <dbReference type="Proteomes" id="UP000188184"/>
    </source>
</evidence>
<feature type="domain" description="OLD protein-like TOPRIM" evidence="2">
    <location>
        <begin position="373"/>
        <end position="438"/>
    </location>
</feature>
<accession>A0A1Q2L506</accession>
<dbReference type="Pfam" id="PF13175">
    <property type="entry name" value="AAA_15"/>
    <property type="match status" value="1"/>
</dbReference>
<dbReference type="SUPFAM" id="SSF52540">
    <property type="entry name" value="P-loop containing nucleoside triphosphate hydrolases"/>
    <property type="match status" value="1"/>
</dbReference>
<dbReference type="Pfam" id="PF20469">
    <property type="entry name" value="OLD-like_TOPRIM"/>
    <property type="match status" value="1"/>
</dbReference>
<protein>
    <submittedName>
        <fullName evidence="3">Uncharacterized protein</fullName>
    </submittedName>
</protein>
<organism evidence="3 4">
    <name type="scientific">Planococcus lenghuensis</name>
    <dbReference type="NCBI Taxonomy" id="2213202"/>
    <lineage>
        <taxon>Bacteria</taxon>
        <taxon>Bacillati</taxon>
        <taxon>Bacillota</taxon>
        <taxon>Bacilli</taxon>
        <taxon>Bacillales</taxon>
        <taxon>Caryophanaceae</taxon>
        <taxon>Planococcus</taxon>
    </lineage>
</organism>
<dbReference type="CDD" id="cd01026">
    <property type="entry name" value="TOPRIM_OLD"/>
    <property type="match status" value="1"/>
</dbReference>
<dbReference type="InterPro" id="IPR041685">
    <property type="entry name" value="AAA_GajA/Old/RecF-like"/>
</dbReference>
<dbReference type="InterPro" id="IPR027417">
    <property type="entry name" value="P-loop_NTPase"/>
</dbReference>
<dbReference type="Proteomes" id="UP000188184">
    <property type="component" value="Plasmid unnamed2"/>
</dbReference>
<evidence type="ECO:0000313" key="3">
    <source>
        <dbReference type="EMBL" id="AQQ55530.1"/>
    </source>
</evidence>
<dbReference type="Gene3D" id="3.40.50.300">
    <property type="entry name" value="P-loop containing nucleotide triphosphate hydrolases"/>
    <property type="match status" value="2"/>
</dbReference>
<dbReference type="KEGG" id="pmar:B0X71_20355"/>
<dbReference type="InterPro" id="IPR051396">
    <property type="entry name" value="Bact_Antivir_Def_Nuclease"/>
</dbReference>
<geneLocation type="plasmid" evidence="3 4">
    <name>unnamed2</name>
</geneLocation>
<dbReference type="PANTHER" id="PTHR43581">
    <property type="entry name" value="ATP/GTP PHOSPHATASE"/>
    <property type="match status" value="1"/>
</dbReference>
<name>A0A1Q2L506_9BACL</name>
<dbReference type="PANTHER" id="PTHR43581:SF4">
    <property type="entry name" value="ATP_GTP PHOSPHATASE"/>
    <property type="match status" value="1"/>
</dbReference>
<dbReference type="RefSeq" id="WP_077591370.1">
    <property type="nucleotide sequence ID" value="NZ_CP019642.1"/>
</dbReference>
<dbReference type="InterPro" id="IPR034139">
    <property type="entry name" value="TOPRIM_OLD"/>
</dbReference>